<name>A0A8S9RL56_BRACR</name>
<dbReference type="AlphaFoldDB" id="A0A8S9RL56"/>
<gene>
    <name evidence="1" type="ORF">F2Q69_00063246</name>
</gene>
<accession>A0A8S9RL56</accession>
<reference evidence="1" key="1">
    <citation type="submission" date="2019-12" db="EMBL/GenBank/DDBJ databases">
        <title>Genome sequencing and annotation of Brassica cretica.</title>
        <authorList>
            <person name="Studholme D.J."/>
            <person name="Sarris P."/>
        </authorList>
    </citation>
    <scope>NUCLEOTIDE SEQUENCE</scope>
    <source>
        <strain evidence="1">PFS-109/04</strain>
        <tissue evidence="1">Leaf</tissue>
    </source>
</reference>
<dbReference type="EMBL" id="QGKX02000095">
    <property type="protein sequence ID" value="KAF3573968.1"/>
    <property type="molecule type" value="Genomic_DNA"/>
</dbReference>
<evidence type="ECO:0000313" key="2">
    <source>
        <dbReference type="Proteomes" id="UP000712600"/>
    </source>
</evidence>
<proteinExistence type="predicted"/>
<organism evidence="1 2">
    <name type="scientific">Brassica cretica</name>
    <name type="common">Mustard</name>
    <dbReference type="NCBI Taxonomy" id="69181"/>
    <lineage>
        <taxon>Eukaryota</taxon>
        <taxon>Viridiplantae</taxon>
        <taxon>Streptophyta</taxon>
        <taxon>Embryophyta</taxon>
        <taxon>Tracheophyta</taxon>
        <taxon>Spermatophyta</taxon>
        <taxon>Magnoliopsida</taxon>
        <taxon>eudicotyledons</taxon>
        <taxon>Gunneridae</taxon>
        <taxon>Pentapetalae</taxon>
        <taxon>rosids</taxon>
        <taxon>malvids</taxon>
        <taxon>Brassicales</taxon>
        <taxon>Brassicaceae</taxon>
        <taxon>Brassiceae</taxon>
        <taxon>Brassica</taxon>
    </lineage>
</organism>
<sequence length="67" mass="7594">MVCNSRCRLQSDQLSSRLSSVIVADRSKPHRRATMANSSLFAKQVPELLVLYKSAQYFGMCRNDLTN</sequence>
<evidence type="ECO:0000313" key="1">
    <source>
        <dbReference type="EMBL" id="KAF3573968.1"/>
    </source>
</evidence>
<protein>
    <submittedName>
        <fullName evidence="1">Uncharacterized protein</fullName>
    </submittedName>
</protein>
<comment type="caution">
    <text evidence="1">The sequence shown here is derived from an EMBL/GenBank/DDBJ whole genome shotgun (WGS) entry which is preliminary data.</text>
</comment>
<dbReference type="Proteomes" id="UP000712600">
    <property type="component" value="Unassembled WGS sequence"/>
</dbReference>